<name>A0A0G2FAK3_9PEZI</name>
<dbReference type="InterPro" id="IPR055170">
    <property type="entry name" value="GFO_IDH_MocA-like_dom"/>
</dbReference>
<proteinExistence type="inferred from homology"/>
<dbReference type="OrthoDB" id="2129491at2759"/>
<dbReference type="InterPro" id="IPR036291">
    <property type="entry name" value="NAD(P)-bd_dom_sf"/>
</dbReference>
<comment type="similarity">
    <text evidence="1">Belongs to the Gfo/Idh/MocA family.</text>
</comment>
<dbReference type="STRING" id="1214573.A0A0G2FAK3"/>
<dbReference type="SUPFAM" id="SSF51735">
    <property type="entry name" value="NAD(P)-binding Rossmann-fold domains"/>
    <property type="match status" value="1"/>
</dbReference>
<dbReference type="SUPFAM" id="SSF55347">
    <property type="entry name" value="Glyceraldehyde-3-phosphate dehydrogenase-like, C-terminal domain"/>
    <property type="match status" value="1"/>
</dbReference>
<comment type="caution">
    <text evidence="4">The sequence shown here is derived from an EMBL/GenBank/DDBJ whole genome shotgun (WGS) entry which is preliminary data.</text>
</comment>
<evidence type="ECO:0000313" key="5">
    <source>
        <dbReference type="Proteomes" id="UP000034680"/>
    </source>
</evidence>
<evidence type="ECO:0000259" key="3">
    <source>
        <dbReference type="Pfam" id="PF22725"/>
    </source>
</evidence>
<reference evidence="4 5" key="2">
    <citation type="submission" date="2015-05" db="EMBL/GenBank/DDBJ databases">
        <authorList>
            <person name="Morales-Cruz A."/>
            <person name="Amrine K.C."/>
            <person name="Cantu D."/>
        </authorList>
    </citation>
    <scope>NUCLEOTIDE SEQUENCE [LARGE SCALE GENOMIC DNA]</scope>
    <source>
        <strain evidence="4">DA912</strain>
    </source>
</reference>
<feature type="domain" description="GFO/IDH/MocA-like oxidoreductase" evidence="3">
    <location>
        <begin position="152"/>
        <end position="274"/>
    </location>
</feature>
<dbReference type="InterPro" id="IPR000683">
    <property type="entry name" value="Gfo/Idh/MocA-like_OxRdtase_N"/>
</dbReference>
<sequence length="361" mass="39573">MSAPLKLAIIGTNWITNSFVQSAHESKRFQLVAVYSRSLETARKFVSETPSITDPSSVKSYDDLDALLSDGAVSVDVVYIASPNSLHYQQGLLALNAGKNVIMEKPIASNVKEMEALYSLADSKGLFLLEAFRHIQEPNFIKLRTLLDSETTEAGKFGPIYGASVSMAVYSSRYAKVLAGEEPNVLSPKFSGGALWDMGCYPVMFSVALFGKPAAQAYHPTIIRTGVDGGGHIILQYSTESSRHKAKFTVHAHTSKIYTSTAPTEIYCEKGTVRVNGDTGVTDINTIEFVPRGSKEGEQLADTKPEYQGMLNLTWEAKELGRIVQEGDRKAEGTLRVLTTDVLTAMESMRKQNHIVFESEK</sequence>
<dbReference type="Pfam" id="PF01408">
    <property type="entry name" value="GFO_IDH_MocA"/>
    <property type="match status" value="1"/>
</dbReference>
<dbReference type="EMBL" id="LCUC01000406">
    <property type="protein sequence ID" value="KKY31216.1"/>
    <property type="molecule type" value="Genomic_DNA"/>
</dbReference>
<accession>A0A0G2FAK3</accession>
<dbReference type="PANTHER" id="PTHR43054">
    <property type="match status" value="1"/>
</dbReference>
<gene>
    <name evidence="4" type="ORF">UCDDA912_g08857</name>
</gene>
<evidence type="ECO:0000313" key="4">
    <source>
        <dbReference type="EMBL" id="KKY31216.1"/>
    </source>
</evidence>
<keyword evidence="5" id="KW-1185">Reference proteome</keyword>
<protein>
    <submittedName>
        <fullName evidence="4">Putative dimeric dihydrodiol dehydrogenase</fullName>
    </submittedName>
</protein>
<dbReference type="Pfam" id="PF22725">
    <property type="entry name" value="GFO_IDH_MocA_C3"/>
    <property type="match status" value="1"/>
</dbReference>
<organism evidence="4 5">
    <name type="scientific">Diaporthe ampelina</name>
    <dbReference type="NCBI Taxonomy" id="1214573"/>
    <lineage>
        <taxon>Eukaryota</taxon>
        <taxon>Fungi</taxon>
        <taxon>Dikarya</taxon>
        <taxon>Ascomycota</taxon>
        <taxon>Pezizomycotina</taxon>
        <taxon>Sordariomycetes</taxon>
        <taxon>Sordariomycetidae</taxon>
        <taxon>Diaporthales</taxon>
        <taxon>Diaporthaceae</taxon>
        <taxon>Diaporthe</taxon>
    </lineage>
</organism>
<dbReference type="PANTHER" id="PTHR43054:SF1">
    <property type="entry name" value="SCYLLO-INOSITOL 2-DEHYDROGENASE (NADP(+)) IOLU"/>
    <property type="match status" value="1"/>
</dbReference>
<dbReference type="AlphaFoldDB" id="A0A0G2FAK3"/>
<feature type="domain" description="Gfo/Idh/MocA-like oxidoreductase N-terminal" evidence="2">
    <location>
        <begin position="6"/>
        <end position="128"/>
    </location>
</feature>
<evidence type="ECO:0000259" key="2">
    <source>
        <dbReference type="Pfam" id="PF01408"/>
    </source>
</evidence>
<dbReference type="Proteomes" id="UP000034680">
    <property type="component" value="Unassembled WGS sequence"/>
</dbReference>
<dbReference type="GO" id="GO:0000166">
    <property type="term" value="F:nucleotide binding"/>
    <property type="evidence" value="ECO:0007669"/>
    <property type="project" value="InterPro"/>
</dbReference>
<reference evidence="4 5" key="1">
    <citation type="submission" date="2015-05" db="EMBL/GenBank/DDBJ databases">
        <title>Distinctive expansion of gene families associated with plant cell wall degradation and secondary metabolism in the genomes of grapevine trunk pathogens.</title>
        <authorList>
            <person name="Lawrence D.P."/>
            <person name="Travadon R."/>
            <person name="Rolshausen P.E."/>
            <person name="Baumgartner K."/>
        </authorList>
    </citation>
    <scope>NUCLEOTIDE SEQUENCE [LARGE SCALE GENOMIC DNA]</scope>
    <source>
        <strain evidence="4">DA912</strain>
    </source>
</reference>
<dbReference type="Gene3D" id="3.30.360.10">
    <property type="entry name" value="Dihydrodipicolinate Reductase, domain 2"/>
    <property type="match status" value="1"/>
</dbReference>
<dbReference type="Gene3D" id="3.40.50.720">
    <property type="entry name" value="NAD(P)-binding Rossmann-like Domain"/>
    <property type="match status" value="1"/>
</dbReference>
<evidence type="ECO:0000256" key="1">
    <source>
        <dbReference type="ARBA" id="ARBA00010928"/>
    </source>
</evidence>